<organism evidence="1 2">
    <name type="scientific">Tolypothrix bouteillei VB521301</name>
    <dbReference type="NCBI Taxonomy" id="1479485"/>
    <lineage>
        <taxon>Bacteria</taxon>
        <taxon>Bacillati</taxon>
        <taxon>Cyanobacteriota</taxon>
        <taxon>Cyanophyceae</taxon>
        <taxon>Nostocales</taxon>
        <taxon>Tolypothrichaceae</taxon>
        <taxon>Tolypothrix</taxon>
    </lineage>
</organism>
<dbReference type="EMBL" id="JHEG04000001">
    <property type="protein sequence ID" value="KAF3885478.1"/>
    <property type="molecule type" value="Genomic_DNA"/>
</dbReference>
<reference evidence="1" key="2">
    <citation type="submission" date="2019-11" db="EMBL/GenBank/DDBJ databases">
        <title>Improved Assembly of Tolypothrix boutellei genome.</title>
        <authorList>
            <person name="Sarangi A.N."/>
            <person name="Mukherjee M."/>
            <person name="Ghosh S."/>
            <person name="Singh D."/>
            <person name="Das A."/>
            <person name="Kant S."/>
            <person name="Prusty A."/>
            <person name="Tripathy S."/>
        </authorList>
    </citation>
    <scope>NUCLEOTIDE SEQUENCE</scope>
    <source>
        <strain evidence="1">VB521301</strain>
    </source>
</reference>
<proteinExistence type="predicted"/>
<comment type="caution">
    <text evidence="1">The sequence shown here is derived from an EMBL/GenBank/DDBJ whole genome shotgun (WGS) entry which is preliminary data.</text>
</comment>
<keyword evidence="2" id="KW-1185">Reference proteome</keyword>
<dbReference type="RefSeq" id="WP_137986456.1">
    <property type="nucleotide sequence ID" value="NZ_JHEG04000001.1"/>
</dbReference>
<dbReference type="Proteomes" id="UP000029738">
    <property type="component" value="Unassembled WGS sequence"/>
</dbReference>
<evidence type="ECO:0000313" key="2">
    <source>
        <dbReference type="Proteomes" id="UP000029738"/>
    </source>
</evidence>
<accession>A0A8S9T090</accession>
<evidence type="ECO:0000313" key="1">
    <source>
        <dbReference type="EMBL" id="KAF3885478.1"/>
    </source>
</evidence>
<reference evidence="1" key="1">
    <citation type="journal article" date="2015" name="Genome Announc.">
        <title>Draft Genome Sequence of Tolypothrix boutellei Strain VB521301.</title>
        <authorList>
            <person name="Chandrababunaidu M.M."/>
            <person name="Singh D."/>
            <person name="Sen D."/>
            <person name="Bhan S."/>
            <person name="Das S."/>
            <person name="Gupta A."/>
            <person name="Adhikary S.P."/>
            <person name="Tripathy S."/>
        </authorList>
    </citation>
    <scope>NUCLEOTIDE SEQUENCE</scope>
    <source>
        <strain evidence="1">VB521301</strain>
    </source>
</reference>
<name>A0A8S9T090_9CYAN</name>
<protein>
    <submittedName>
        <fullName evidence="1">Uncharacterized protein</fullName>
    </submittedName>
</protein>
<dbReference type="AlphaFoldDB" id="A0A8S9T090"/>
<sequence>MKKTQWYIKQVNIPPIALPQVEYMPFINSRKVLSAKHRCVFTRNYLRAMLASRLLLAHCTGSTVVTARSRF</sequence>
<gene>
    <name evidence="1" type="ORF">DA73_0400008420</name>
</gene>